<dbReference type="InterPro" id="IPR051930">
    <property type="entry name" value="FNR_type-1"/>
</dbReference>
<comment type="cofactor">
    <cofactor evidence="1">
        <name>FAD</name>
        <dbReference type="ChEBI" id="CHEBI:57692"/>
    </cofactor>
</comment>
<organism evidence="13 14">
    <name type="scientific">Bosea lupini</name>
    <dbReference type="NCBI Taxonomy" id="1036779"/>
    <lineage>
        <taxon>Bacteria</taxon>
        <taxon>Pseudomonadati</taxon>
        <taxon>Pseudomonadota</taxon>
        <taxon>Alphaproteobacteria</taxon>
        <taxon>Hyphomicrobiales</taxon>
        <taxon>Boseaceae</taxon>
        <taxon>Bosea</taxon>
    </lineage>
</organism>
<evidence type="ECO:0000256" key="7">
    <source>
        <dbReference type="ARBA" id="ARBA00022741"/>
    </source>
</evidence>
<keyword evidence="6" id="KW-0285">Flavoprotein</keyword>
<evidence type="ECO:0000256" key="3">
    <source>
        <dbReference type="ARBA" id="ARBA00011245"/>
    </source>
</evidence>
<evidence type="ECO:0000256" key="2">
    <source>
        <dbReference type="ARBA" id="ARBA00008312"/>
    </source>
</evidence>
<dbReference type="InterPro" id="IPR039261">
    <property type="entry name" value="FNR_nucleotide-bd"/>
</dbReference>
<dbReference type="PANTHER" id="PTHR47878:SF1">
    <property type="entry name" value="FLAVODOXIN_FERREDOXIN--NADP REDUCTASE"/>
    <property type="match status" value="1"/>
</dbReference>
<evidence type="ECO:0000259" key="12">
    <source>
        <dbReference type="PROSITE" id="PS51384"/>
    </source>
</evidence>
<comment type="similarity">
    <text evidence="2">Belongs to the ferredoxin--NADP reductase type 1 family.</text>
</comment>
<dbReference type="PROSITE" id="PS51384">
    <property type="entry name" value="FAD_FR"/>
    <property type="match status" value="1"/>
</dbReference>
<dbReference type="RefSeq" id="WP_091835346.1">
    <property type="nucleotide sequence ID" value="NZ_FOAN01000004.1"/>
</dbReference>
<evidence type="ECO:0000313" key="14">
    <source>
        <dbReference type="Proteomes" id="UP000199664"/>
    </source>
</evidence>
<gene>
    <name evidence="13" type="ORF">SAMN04515666_104324</name>
</gene>
<proteinExistence type="inferred from homology"/>
<sequence>MSNFYEERVLSVHHWTDTLFSFTTTRDTTFRFKNGQFTMIGLKVGEKPLLRAYSVASTNYDENLEFFSIKVPDGPLTSRLQNLQVGDPIIIGKKATGTLVLDNLKDGKRLFLLGTGTGLAPFLSLIRDPETYERYEKVVLVHGCRQVSELAYGERIQKELPNDEFLGEMIREQLIYYPTVTREPFRNRGRITDLITSGQLFSDTGLGPFDPAGDRFMLCGSPQMLVDLKQIFEERGLEEGNHGEAGDYVIEKAFAER</sequence>
<keyword evidence="10" id="KW-0560">Oxidoreductase</keyword>
<evidence type="ECO:0000256" key="8">
    <source>
        <dbReference type="ARBA" id="ARBA00022827"/>
    </source>
</evidence>
<dbReference type="InterPro" id="IPR017938">
    <property type="entry name" value="Riboflavin_synthase-like_b-brl"/>
</dbReference>
<dbReference type="PRINTS" id="PR00371">
    <property type="entry name" value="FPNCR"/>
</dbReference>
<dbReference type="GO" id="GO:0042167">
    <property type="term" value="P:heme catabolic process"/>
    <property type="evidence" value="ECO:0007669"/>
    <property type="project" value="TreeGrafter"/>
</dbReference>
<dbReference type="OrthoDB" id="9784483at2"/>
<feature type="domain" description="FAD-binding FR-type" evidence="12">
    <location>
        <begin position="2"/>
        <end position="102"/>
    </location>
</feature>
<dbReference type="Pfam" id="PF00970">
    <property type="entry name" value="FAD_binding_6"/>
    <property type="match status" value="1"/>
</dbReference>
<dbReference type="InterPro" id="IPR001433">
    <property type="entry name" value="OxRdtase_FAD/NAD-bd"/>
</dbReference>
<dbReference type="GO" id="GO:0000166">
    <property type="term" value="F:nucleotide binding"/>
    <property type="evidence" value="ECO:0007669"/>
    <property type="project" value="UniProtKB-KW"/>
</dbReference>
<keyword evidence="14" id="KW-1185">Reference proteome</keyword>
<dbReference type="PANTHER" id="PTHR47878">
    <property type="entry name" value="OXIDOREDUCTASE FAD/NAD(P)-BINDING DOMAIN PROTEIN"/>
    <property type="match status" value="1"/>
</dbReference>
<dbReference type="STRING" id="1036779.SAMN04515666_104324"/>
<dbReference type="InterPro" id="IPR001709">
    <property type="entry name" value="Flavoprot_Pyr_Nucl_cyt_Rdtase"/>
</dbReference>
<dbReference type="EMBL" id="FOAN01000004">
    <property type="protein sequence ID" value="SEL57430.1"/>
    <property type="molecule type" value="Genomic_DNA"/>
</dbReference>
<dbReference type="Proteomes" id="UP000199664">
    <property type="component" value="Unassembled WGS sequence"/>
</dbReference>
<dbReference type="FunFam" id="2.40.30.10:FF:000018">
    <property type="entry name" value="Ferredoxin--NADP(+) reductase"/>
    <property type="match status" value="1"/>
</dbReference>
<evidence type="ECO:0000256" key="9">
    <source>
        <dbReference type="ARBA" id="ARBA00022857"/>
    </source>
</evidence>
<dbReference type="CDD" id="cd06195">
    <property type="entry name" value="FNR1"/>
    <property type="match status" value="1"/>
</dbReference>
<dbReference type="AlphaFoldDB" id="A0A1H7RAV0"/>
<dbReference type="FunFam" id="3.40.50.80:FF:000002">
    <property type="entry name" value="Ferredoxin--NADP reductase"/>
    <property type="match status" value="1"/>
</dbReference>
<keyword evidence="9" id="KW-0521">NADP</keyword>
<comment type="catalytic activity">
    <reaction evidence="11">
        <text>2 reduced [2Fe-2S]-[ferredoxin] + NADP(+) + H(+) = 2 oxidized [2Fe-2S]-[ferredoxin] + NADPH</text>
        <dbReference type="Rhea" id="RHEA:20125"/>
        <dbReference type="Rhea" id="RHEA-COMP:10000"/>
        <dbReference type="Rhea" id="RHEA-COMP:10001"/>
        <dbReference type="ChEBI" id="CHEBI:15378"/>
        <dbReference type="ChEBI" id="CHEBI:33737"/>
        <dbReference type="ChEBI" id="CHEBI:33738"/>
        <dbReference type="ChEBI" id="CHEBI:57783"/>
        <dbReference type="ChEBI" id="CHEBI:58349"/>
        <dbReference type="EC" id="1.18.1.2"/>
    </reaction>
</comment>
<dbReference type="InterPro" id="IPR008333">
    <property type="entry name" value="Cbr1-like_FAD-bd_dom"/>
</dbReference>
<protein>
    <recommendedName>
        <fullName evidence="5">Ferredoxin--NADP reductase</fullName>
        <ecNumber evidence="4">1.18.1.2</ecNumber>
    </recommendedName>
</protein>
<reference evidence="14" key="1">
    <citation type="submission" date="2016-10" db="EMBL/GenBank/DDBJ databases">
        <authorList>
            <person name="Varghese N."/>
            <person name="Submissions S."/>
        </authorList>
    </citation>
    <scope>NUCLEOTIDE SEQUENCE [LARGE SCALE GENOMIC DNA]</scope>
    <source>
        <strain evidence="14">LMG 26383,CCUG 61248,R- 45681</strain>
    </source>
</reference>
<dbReference type="SUPFAM" id="SSF63380">
    <property type="entry name" value="Riboflavin synthase domain-like"/>
    <property type="match status" value="1"/>
</dbReference>
<comment type="subunit">
    <text evidence="3">Monomer.</text>
</comment>
<keyword evidence="8" id="KW-0274">FAD</keyword>
<accession>A0A1H7RAV0</accession>
<dbReference type="Gene3D" id="3.40.50.80">
    <property type="entry name" value="Nucleotide-binding domain of ferredoxin-NADP reductase (FNR) module"/>
    <property type="match status" value="1"/>
</dbReference>
<dbReference type="InterPro" id="IPR033892">
    <property type="entry name" value="FNR_bac"/>
</dbReference>
<dbReference type="EC" id="1.18.1.2" evidence="4"/>
<evidence type="ECO:0000313" key="13">
    <source>
        <dbReference type="EMBL" id="SEL57430.1"/>
    </source>
</evidence>
<evidence type="ECO:0000256" key="5">
    <source>
        <dbReference type="ARBA" id="ARBA00013903"/>
    </source>
</evidence>
<dbReference type="InterPro" id="IPR017927">
    <property type="entry name" value="FAD-bd_FR_type"/>
</dbReference>
<evidence type="ECO:0000256" key="11">
    <source>
        <dbReference type="ARBA" id="ARBA00047776"/>
    </source>
</evidence>
<dbReference type="Pfam" id="PF00175">
    <property type="entry name" value="NAD_binding_1"/>
    <property type="match status" value="1"/>
</dbReference>
<evidence type="ECO:0000256" key="1">
    <source>
        <dbReference type="ARBA" id="ARBA00001974"/>
    </source>
</evidence>
<evidence type="ECO:0000256" key="6">
    <source>
        <dbReference type="ARBA" id="ARBA00022630"/>
    </source>
</evidence>
<dbReference type="SUPFAM" id="SSF52343">
    <property type="entry name" value="Ferredoxin reductase-like, C-terminal NADP-linked domain"/>
    <property type="match status" value="1"/>
</dbReference>
<evidence type="ECO:0000256" key="4">
    <source>
        <dbReference type="ARBA" id="ARBA00013223"/>
    </source>
</evidence>
<name>A0A1H7RAV0_9HYPH</name>
<dbReference type="GO" id="GO:0004324">
    <property type="term" value="F:ferredoxin-NADP+ reductase activity"/>
    <property type="evidence" value="ECO:0007669"/>
    <property type="project" value="UniProtKB-EC"/>
</dbReference>
<keyword evidence="7" id="KW-0547">Nucleotide-binding</keyword>
<dbReference type="GO" id="GO:0034599">
    <property type="term" value="P:cellular response to oxidative stress"/>
    <property type="evidence" value="ECO:0007669"/>
    <property type="project" value="TreeGrafter"/>
</dbReference>
<dbReference type="Gene3D" id="2.40.30.10">
    <property type="entry name" value="Translation factors"/>
    <property type="match status" value="1"/>
</dbReference>
<evidence type="ECO:0000256" key="10">
    <source>
        <dbReference type="ARBA" id="ARBA00023002"/>
    </source>
</evidence>